<dbReference type="EMBL" id="DSBW01000142">
    <property type="protein sequence ID" value="HED31300.1"/>
    <property type="molecule type" value="Genomic_DNA"/>
</dbReference>
<proteinExistence type="predicted"/>
<organism evidence="1">
    <name type="scientific">Prosthecochloris aestuarii</name>
    <dbReference type="NCBI Taxonomy" id="1102"/>
    <lineage>
        <taxon>Bacteria</taxon>
        <taxon>Pseudomonadati</taxon>
        <taxon>Chlorobiota</taxon>
        <taxon>Chlorobiia</taxon>
        <taxon>Chlorobiales</taxon>
        <taxon>Chlorobiaceae</taxon>
        <taxon>Prosthecochloris</taxon>
    </lineage>
</organism>
<sequence>MSTMVITSGGGKKVNAEYRGFTIETDQSERNGGEGSAPEPFMLFLASIGTCAGIYVYSFCQERGIPTEHVRILQKHEKKESGRGIGKITLEIQVPEDFPEKYLPALVKAANLCAVKKHIQDAPEFDVHTTVAGS</sequence>
<gene>
    <name evidence="1" type="ORF">ENN50_06410</name>
</gene>
<dbReference type="InterPro" id="IPR003718">
    <property type="entry name" value="OsmC/Ohr_fam"/>
</dbReference>
<dbReference type="InterPro" id="IPR015946">
    <property type="entry name" value="KH_dom-like_a/b"/>
</dbReference>
<dbReference type="Gene3D" id="3.30.300.20">
    <property type="match status" value="1"/>
</dbReference>
<evidence type="ECO:0000313" key="1">
    <source>
        <dbReference type="EMBL" id="HED31300.1"/>
    </source>
</evidence>
<dbReference type="PANTHER" id="PTHR39624:SF2">
    <property type="entry name" value="OSMC-LIKE PROTEIN"/>
    <property type="match status" value="1"/>
</dbReference>
<reference evidence="1" key="1">
    <citation type="journal article" date="2020" name="mSystems">
        <title>Genome- and Community-Level Interaction Insights into Carbon Utilization and Element Cycling Functions of Hydrothermarchaeota in Hydrothermal Sediment.</title>
        <authorList>
            <person name="Zhou Z."/>
            <person name="Liu Y."/>
            <person name="Xu W."/>
            <person name="Pan J."/>
            <person name="Luo Z.H."/>
            <person name="Li M."/>
        </authorList>
    </citation>
    <scope>NUCLEOTIDE SEQUENCE [LARGE SCALE GENOMIC DNA]</scope>
    <source>
        <strain evidence="1">SpSt-1181</strain>
    </source>
</reference>
<dbReference type="Pfam" id="PF02566">
    <property type="entry name" value="OsmC"/>
    <property type="match status" value="1"/>
</dbReference>
<dbReference type="SUPFAM" id="SSF82784">
    <property type="entry name" value="OsmC-like"/>
    <property type="match status" value="1"/>
</dbReference>
<comment type="caution">
    <text evidence="1">The sequence shown here is derived from an EMBL/GenBank/DDBJ whole genome shotgun (WGS) entry which is preliminary data.</text>
</comment>
<name>A0A831WS49_PROAE</name>
<protein>
    <submittedName>
        <fullName evidence="1">Osmotically inducible protein C</fullName>
    </submittedName>
</protein>
<dbReference type="InterPro" id="IPR036102">
    <property type="entry name" value="OsmC/Ohrsf"/>
</dbReference>
<dbReference type="AlphaFoldDB" id="A0A831WS49"/>
<accession>A0A831WS49</accession>
<dbReference type="Proteomes" id="UP000886335">
    <property type="component" value="Unassembled WGS sequence"/>
</dbReference>
<dbReference type="PANTHER" id="PTHR39624">
    <property type="entry name" value="PROTEIN INVOLVED IN RIMO-MEDIATED BETA-METHYLTHIOLATION OF RIBOSOMAL PROTEIN S12 YCAO"/>
    <property type="match status" value="1"/>
</dbReference>